<keyword evidence="1" id="KW-0732">Signal</keyword>
<dbReference type="InterPro" id="IPR050955">
    <property type="entry name" value="Plant_Biomass_Hydrol_Est"/>
</dbReference>
<proteinExistence type="predicted"/>
<name>A0A3B0T6C8_9ZZZZ</name>
<sequence length="185" mass="21417">MWIERYNRIVDNHNIYRIEMKTAPILVFSILAMITLKTSAQDVSAYKQEVFSKNGHTMPYRILLPKKHDVKKKYPMLLMLHGARMRGDDNQAQLTHDADLFLKKEIMEEYPAIVVFPQCPKNSYWSNVGKKVSDKAFTFNFKEKEKPTQAMATLLKLVKQLKKEYKVDENHVYVGGLSMGGMGTL</sequence>
<dbReference type="EMBL" id="UOEL01000067">
    <property type="protein sequence ID" value="VAW11613.1"/>
    <property type="molecule type" value="Genomic_DNA"/>
</dbReference>
<dbReference type="Gene3D" id="3.40.50.1820">
    <property type="entry name" value="alpha/beta hydrolase"/>
    <property type="match status" value="1"/>
</dbReference>
<protein>
    <recommendedName>
        <fullName evidence="3">Esterase</fullName>
    </recommendedName>
</protein>
<evidence type="ECO:0000256" key="1">
    <source>
        <dbReference type="ARBA" id="ARBA00022729"/>
    </source>
</evidence>
<dbReference type="SUPFAM" id="SSF53474">
    <property type="entry name" value="alpha/beta-Hydrolases"/>
    <property type="match status" value="1"/>
</dbReference>
<gene>
    <name evidence="2" type="ORF">MNBD_BACTEROID03-482</name>
</gene>
<dbReference type="Pfam" id="PF00756">
    <property type="entry name" value="Esterase"/>
    <property type="match status" value="1"/>
</dbReference>
<dbReference type="AlphaFoldDB" id="A0A3B0T6C8"/>
<reference evidence="2" key="1">
    <citation type="submission" date="2018-06" db="EMBL/GenBank/DDBJ databases">
        <authorList>
            <person name="Zhirakovskaya E."/>
        </authorList>
    </citation>
    <scope>NUCLEOTIDE SEQUENCE</scope>
</reference>
<evidence type="ECO:0000313" key="2">
    <source>
        <dbReference type="EMBL" id="VAW11613.1"/>
    </source>
</evidence>
<dbReference type="PANTHER" id="PTHR43037:SF1">
    <property type="entry name" value="BLL1128 PROTEIN"/>
    <property type="match status" value="1"/>
</dbReference>
<organism evidence="2">
    <name type="scientific">hydrothermal vent metagenome</name>
    <dbReference type="NCBI Taxonomy" id="652676"/>
    <lineage>
        <taxon>unclassified sequences</taxon>
        <taxon>metagenomes</taxon>
        <taxon>ecological metagenomes</taxon>
    </lineage>
</organism>
<evidence type="ECO:0008006" key="3">
    <source>
        <dbReference type="Google" id="ProtNLM"/>
    </source>
</evidence>
<accession>A0A3B0T6C8</accession>
<dbReference type="InterPro" id="IPR000801">
    <property type="entry name" value="Esterase-like"/>
</dbReference>
<dbReference type="InterPro" id="IPR029058">
    <property type="entry name" value="AB_hydrolase_fold"/>
</dbReference>
<dbReference type="PANTHER" id="PTHR43037">
    <property type="entry name" value="UNNAMED PRODUCT-RELATED"/>
    <property type="match status" value="1"/>
</dbReference>